<evidence type="ECO:0000256" key="2">
    <source>
        <dbReference type="SAM" id="MobiDB-lite"/>
    </source>
</evidence>
<evidence type="ECO:0000313" key="4">
    <source>
        <dbReference type="Proteomes" id="UP000654918"/>
    </source>
</evidence>
<dbReference type="EMBL" id="WIGO01000027">
    <property type="protein sequence ID" value="KAF6837121.1"/>
    <property type="molecule type" value="Genomic_DNA"/>
</dbReference>
<dbReference type="Gene3D" id="3.40.50.150">
    <property type="entry name" value="Vaccinia Virus protein VP39"/>
    <property type="match status" value="1"/>
</dbReference>
<evidence type="ECO:0000313" key="3">
    <source>
        <dbReference type="EMBL" id="KAF6837121.1"/>
    </source>
</evidence>
<gene>
    <name evidence="3" type="ORF">CPLU01_03233</name>
</gene>
<sequence>MSREESEEQVLVVDDESVASSSTSMRNSLLDYREENGRTYHRYKDGSTHTIHLNRHYCEGCVDPKSAEYNLPNDERENDRLDMQHQMWLHALDDRLGVAPPCAEGTTVGRVLDVGTGTGIWALNFGDEHPEATVIGNDLSAIQPGFVPPNVHFEIDDVEEEWTHTEPFEYIHSRIMTSSISDWPLYLRRSYDNLEPGGHLELQEIDLLPRSDDSTLTPSSALMRWADLLVSASVKFNRPYIQIPTLVDLLKQVGFVDVGMKVFKWPSNEWPRDAKWKWLGAWQSENMLSGLEGFSMAPLTRAHGWTRAQVEVFLIDVRRDLKDRNIHAYWHSYCIVGRKPREGENPTVTAAA</sequence>
<feature type="compositionally biased region" description="Acidic residues" evidence="2">
    <location>
        <begin position="1"/>
        <end position="17"/>
    </location>
</feature>
<reference evidence="3" key="1">
    <citation type="journal article" date="2020" name="Phytopathology">
        <title>Genome Sequence Resources of Colletotrichum truncatum, C. plurivorum, C. musicola, and C. sojae: Four Species Pathogenic to Soybean (Glycine max).</title>
        <authorList>
            <person name="Rogerio F."/>
            <person name="Boufleur T.R."/>
            <person name="Ciampi-Guillardi M."/>
            <person name="Sukno S.A."/>
            <person name="Thon M.R."/>
            <person name="Massola Junior N.S."/>
            <person name="Baroncelli R."/>
        </authorList>
    </citation>
    <scope>NUCLEOTIDE SEQUENCE</scope>
    <source>
        <strain evidence="3">LFN00145</strain>
    </source>
</reference>
<keyword evidence="4" id="KW-1185">Reference proteome</keyword>
<dbReference type="AlphaFoldDB" id="A0A8H6NLS4"/>
<dbReference type="SUPFAM" id="SSF53335">
    <property type="entry name" value="S-adenosyl-L-methionine-dependent methyltransferases"/>
    <property type="match status" value="1"/>
</dbReference>
<keyword evidence="3" id="KW-0489">Methyltransferase</keyword>
<dbReference type="CDD" id="cd02440">
    <property type="entry name" value="AdoMet_MTases"/>
    <property type="match status" value="1"/>
</dbReference>
<dbReference type="Pfam" id="PF13489">
    <property type="entry name" value="Methyltransf_23"/>
    <property type="match status" value="1"/>
</dbReference>
<feature type="region of interest" description="Disordered" evidence="2">
    <location>
        <begin position="1"/>
        <end position="25"/>
    </location>
</feature>
<dbReference type="Proteomes" id="UP000654918">
    <property type="component" value="Unassembled WGS sequence"/>
</dbReference>
<comment type="caution">
    <text evidence="3">The sequence shown here is derived from an EMBL/GenBank/DDBJ whole genome shotgun (WGS) entry which is preliminary data.</text>
</comment>
<organism evidence="3 4">
    <name type="scientific">Colletotrichum plurivorum</name>
    <dbReference type="NCBI Taxonomy" id="2175906"/>
    <lineage>
        <taxon>Eukaryota</taxon>
        <taxon>Fungi</taxon>
        <taxon>Dikarya</taxon>
        <taxon>Ascomycota</taxon>
        <taxon>Pezizomycotina</taxon>
        <taxon>Sordariomycetes</taxon>
        <taxon>Hypocreomycetidae</taxon>
        <taxon>Glomerellales</taxon>
        <taxon>Glomerellaceae</taxon>
        <taxon>Colletotrichum</taxon>
        <taxon>Colletotrichum orchidearum species complex</taxon>
    </lineage>
</organism>
<dbReference type="PANTHER" id="PTHR43591:SF31">
    <property type="entry name" value="LAEA-LIKE, PUTATIVE (AFU_ORTHOLOGUE AFUA_8G01930)-RELATED"/>
    <property type="match status" value="1"/>
</dbReference>
<dbReference type="GO" id="GO:0032259">
    <property type="term" value="P:methylation"/>
    <property type="evidence" value="ECO:0007669"/>
    <property type="project" value="UniProtKB-KW"/>
</dbReference>
<comment type="similarity">
    <text evidence="1">Belongs to the methyltransferase superfamily. LaeA methyltransferase family.</text>
</comment>
<proteinExistence type="inferred from homology"/>
<dbReference type="GO" id="GO:0008168">
    <property type="term" value="F:methyltransferase activity"/>
    <property type="evidence" value="ECO:0007669"/>
    <property type="project" value="UniProtKB-KW"/>
</dbReference>
<accession>A0A8H6NLS4</accession>
<evidence type="ECO:0000256" key="1">
    <source>
        <dbReference type="ARBA" id="ARBA00038158"/>
    </source>
</evidence>
<dbReference type="PANTHER" id="PTHR43591">
    <property type="entry name" value="METHYLTRANSFERASE"/>
    <property type="match status" value="1"/>
</dbReference>
<keyword evidence="3" id="KW-0808">Transferase</keyword>
<name>A0A8H6NLS4_9PEZI</name>
<dbReference type="InterPro" id="IPR029063">
    <property type="entry name" value="SAM-dependent_MTases_sf"/>
</dbReference>
<protein>
    <submittedName>
        <fullName evidence="3">Methyltransferase domain-containing protein</fullName>
    </submittedName>
</protein>